<evidence type="ECO:0000256" key="5">
    <source>
        <dbReference type="ARBA" id="ARBA00022846"/>
    </source>
</evidence>
<evidence type="ECO:0000313" key="13">
    <source>
        <dbReference type="Proteomes" id="UP000008909"/>
    </source>
</evidence>
<evidence type="ECO:0000256" key="10">
    <source>
        <dbReference type="ARBA" id="ARBA00038378"/>
    </source>
</evidence>
<dbReference type="SUPFAM" id="SSF52058">
    <property type="entry name" value="L domain-like"/>
    <property type="match status" value="1"/>
</dbReference>
<evidence type="ECO:0000256" key="8">
    <source>
        <dbReference type="ARBA" id="ARBA00023212"/>
    </source>
</evidence>
<dbReference type="InterPro" id="IPR003591">
    <property type="entry name" value="Leu-rich_rpt_typical-subtyp"/>
</dbReference>
<sequence length="599" mass="69888">MNVEPRPISAKMGNVTHTNSRLYYQVVCQPRRNDRGFCTPSLVHAYVRFAVPTFRMYFEDRKLGREAICSLNEGLLQGIQRLWGTTEPTVITDTLLRAAVYAQGPKEEAGRIARVEGIEFSSVGELGLNFQNIFKISNLDAFTNLTRLQLDNNIIEKIENLDALTNLTWLDLSFNRIEKIENLENLHNLEDISLFNNQIKVIEGLDNLKKLKYLSLGRNLLDDLENTVYLRKFRGLRSLTLEENPLTSDANYRPYIFAFLAQLEYLDYQRIGEEARHAAYMQYQITVDQMNEKMKEEEEYEEICAYRAEQAQYHANAFVDDVEGDNLYDLIMRSDPDGMKFLSLPLVGEVVEQYPFVVDFSRMLFHFGLEEYAKRQQEEDCLREAIREVKVADREAGMKLIREFMDYKQNVSCYLLEQAVPETQTTIIEEIFAAYREKIHELWDQLMANEMVISEQIEEVCTDFGRNIHEMVAFFLENTQNYLSKCREAANNFHDRLVEATLPYAERLGKADPQEAEQLLFPDRETMANCLAQSKENQAIRIEMCEERIQKRARAWCEQLIESLNREEIIQRHLNRVTEINLFVDGQRTELDSFDLGAI</sequence>
<dbReference type="AlphaFoldDB" id="G7Y2U1"/>
<dbReference type="Proteomes" id="UP000008909">
    <property type="component" value="Unassembled WGS sequence"/>
</dbReference>
<dbReference type="EMBL" id="DF142832">
    <property type="protein sequence ID" value="GAA47278.1"/>
    <property type="molecule type" value="Genomic_DNA"/>
</dbReference>
<keyword evidence="9" id="KW-0966">Cell projection</keyword>
<keyword evidence="8" id="KW-0206">Cytoskeleton</keyword>
<accession>G7Y2U1</accession>
<evidence type="ECO:0000256" key="4">
    <source>
        <dbReference type="ARBA" id="ARBA00022737"/>
    </source>
</evidence>
<organism evidence="12 13">
    <name type="scientific">Clonorchis sinensis</name>
    <name type="common">Chinese liver fluke</name>
    <dbReference type="NCBI Taxonomy" id="79923"/>
    <lineage>
        <taxon>Eukaryota</taxon>
        <taxon>Metazoa</taxon>
        <taxon>Spiralia</taxon>
        <taxon>Lophotrochozoa</taxon>
        <taxon>Platyhelminthes</taxon>
        <taxon>Trematoda</taxon>
        <taxon>Digenea</taxon>
        <taxon>Opisthorchiida</taxon>
        <taxon>Opisthorchiata</taxon>
        <taxon>Opisthorchiidae</taxon>
        <taxon>Clonorchis</taxon>
    </lineage>
</organism>
<comment type="subcellular location">
    <subcellularLocation>
        <location evidence="1">Cytoplasm</location>
        <location evidence="1">Cytoskeleton</location>
        <location evidence="1">Flagellum axoneme</location>
    </subcellularLocation>
</comment>
<keyword evidence="13" id="KW-1185">Reference proteome</keyword>
<name>G7Y2U1_CLOSI</name>
<gene>
    <name evidence="12" type="ORF">CLF_100166</name>
</gene>
<evidence type="ECO:0000256" key="11">
    <source>
        <dbReference type="ARBA" id="ARBA00040950"/>
    </source>
</evidence>
<keyword evidence="7" id="KW-0969">Cilium</keyword>
<dbReference type="InterPro" id="IPR032675">
    <property type="entry name" value="LRR_dom_sf"/>
</dbReference>
<evidence type="ECO:0000256" key="6">
    <source>
        <dbReference type="ARBA" id="ARBA00023054"/>
    </source>
</evidence>
<protein>
    <recommendedName>
        <fullName evidence="11">Dynein regulatory complex subunit 3</fullName>
    </recommendedName>
</protein>
<dbReference type="InterPro" id="IPR050576">
    <property type="entry name" value="Cilia_flagella_integrity"/>
</dbReference>
<dbReference type="InterPro" id="IPR001611">
    <property type="entry name" value="Leu-rich_rpt"/>
</dbReference>
<dbReference type="PROSITE" id="PS51450">
    <property type="entry name" value="LRR"/>
    <property type="match status" value="4"/>
</dbReference>
<evidence type="ECO:0000256" key="9">
    <source>
        <dbReference type="ARBA" id="ARBA00023273"/>
    </source>
</evidence>
<dbReference type="PANTHER" id="PTHR45973:SF12">
    <property type="entry name" value="DYNEIN REGULATORY COMPLEX SUBUNIT 3"/>
    <property type="match status" value="1"/>
</dbReference>
<dbReference type="Gene3D" id="3.80.10.10">
    <property type="entry name" value="Ribonuclease Inhibitor"/>
    <property type="match status" value="1"/>
</dbReference>
<evidence type="ECO:0000256" key="3">
    <source>
        <dbReference type="ARBA" id="ARBA00022614"/>
    </source>
</evidence>
<dbReference type="SMART" id="SM00365">
    <property type="entry name" value="LRR_SD22"/>
    <property type="match status" value="4"/>
</dbReference>
<keyword evidence="4" id="KW-0677">Repeat</keyword>
<keyword evidence="3" id="KW-0433">Leucine-rich repeat</keyword>
<proteinExistence type="inferred from homology"/>
<dbReference type="Pfam" id="PF14580">
    <property type="entry name" value="LRR_9"/>
    <property type="match status" value="1"/>
</dbReference>
<comment type="similarity">
    <text evidence="10">Belongs to the DRC3 family.</text>
</comment>
<evidence type="ECO:0000313" key="12">
    <source>
        <dbReference type="EMBL" id="GAA47278.1"/>
    </source>
</evidence>
<dbReference type="GO" id="GO:0005929">
    <property type="term" value="C:cilium"/>
    <property type="evidence" value="ECO:0007669"/>
    <property type="project" value="TreeGrafter"/>
</dbReference>
<keyword evidence="2" id="KW-0963">Cytoplasm</keyword>
<evidence type="ECO:0000256" key="7">
    <source>
        <dbReference type="ARBA" id="ARBA00023069"/>
    </source>
</evidence>
<reference evidence="12" key="1">
    <citation type="journal article" date="2011" name="Genome Biol.">
        <title>The draft genome of the carcinogenic human liver fluke Clonorchis sinensis.</title>
        <authorList>
            <person name="Wang X."/>
            <person name="Chen W."/>
            <person name="Huang Y."/>
            <person name="Sun J."/>
            <person name="Men J."/>
            <person name="Liu H."/>
            <person name="Luo F."/>
            <person name="Guo L."/>
            <person name="Lv X."/>
            <person name="Deng C."/>
            <person name="Zhou C."/>
            <person name="Fan Y."/>
            <person name="Li X."/>
            <person name="Huang L."/>
            <person name="Hu Y."/>
            <person name="Liang C."/>
            <person name="Hu X."/>
            <person name="Xu J."/>
            <person name="Yu X."/>
        </authorList>
    </citation>
    <scope>NUCLEOTIDE SEQUENCE [LARGE SCALE GENOMIC DNA]</scope>
    <source>
        <strain evidence="12">Henan</strain>
    </source>
</reference>
<keyword evidence="5" id="KW-0282">Flagellum</keyword>
<dbReference type="PANTHER" id="PTHR45973">
    <property type="entry name" value="PROTEIN PHOSPHATASE 1 REGULATORY SUBUNIT SDS22-RELATED"/>
    <property type="match status" value="1"/>
</dbReference>
<evidence type="ECO:0000256" key="2">
    <source>
        <dbReference type="ARBA" id="ARBA00022490"/>
    </source>
</evidence>
<evidence type="ECO:0000256" key="1">
    <source>
        <dbReference type="ARBA" id="ARBA00004611"/>
    </source>
</evidence>
<keyword evidence="6" id="KW-0175">Coiled coil</keyword>
<reference key="2">
    <citation type="submission" date="2011-10" db="EMBL/GenBank/DDBJ databases">
        <title>The genome and transcriptome sequence of Clonorchis sinensis provide insights into the carcinogenic liver fluke.</title>
        <authorList>
            <person name="Wang X."/>
            <person name="Huang Y."/>
            <person name="Chen W."/>
            <person name="Liu H."/>
            <person name="Guo L."/>
            <person name="Chen Y."/>
            <person name="Luo F."/>
            <person name="Zhou W."/>
            <person name="Sun J."/>
            <person name="Mao Q."/>
            <person name="Liang P."/>
            <person name="Zhou C."/>
            <person name="Tian Y."/>
            <person name="Men J."/>
            <person name="Lv X."/>
            <person name="Huang L."/>
            <person name="Zhou J."/>
            <person name="Hu Y."/>
            <person name="Li R."/>
            <person name="Zhang F."/>
            <person name="Lei H."/>
            <person name="Li X."/>
            <person name="Hu X."/>
            <person name="Liang C."/>
            <person name="Xu J."/>
            <person name="Wu Z."/>
            <person name="Yu X."/>
        </authorList>
    </citation>
    <scope>NUCLEOTIDE SEQUENCE</scope>
    <source>
        <strain>Henan</strain>
    </source>
</reference>
<dbReference type="SMART" id="SM00369">
    <property type="entry name" value="LRR_TYP"/>
    <property type="match status" value="2"/>
</dbReference>